<name>A0A974HRX1_XENLA</name>
<sequence>MVYQLGRGSLAPGKALRVAAYANDVTVIVSSREEADSAASILQEYSEEVFAGTMDHFLLQYPFILKTTKKVSNALGITCLSGLSYQEWAYGASRRHQGFELSTLFLVSSVTHFYNWNAHCQVATRHKVLFCSEMEGTILAELQKIFSFARQKIDEARWLSLWLGFPFNPP</sequence>
<evidence type="ECO:0000313" key="2">
    <source>
        <dbReference type="Proteomes" id="UP000694892"/>
    </source>
</evidence>
<reference evidence="2" key="1">
    <citation type="journal article" date="2016" name="Nature">
        <title>Genome evolution in the allotetraploid frog Xenopus laevis.</title>
        <authorList>
            <person name="Session A.M."/>
            <person name="Uno Y."/>
            <person name="Kwon T."/>
            <person name="Chapman J.A."/>
            <person name="Toyoda A."/>
            <person name="Takahashi S."/>
            <person name="Fukui A."/>
            <person name="Hikosaka A."/>
            <person name="Suzuki A."/>
            <person name="Kondo M."/>
            <person name="van Heeringen S.J."/>
            <person name="Quigley I."/>
            <person name="Heinz S."/>
            <person name="Ogino H."/>
            <person name="Ochi H."/>
            <person name="Hellsten U."/>
            <person name="Lyons J.B."/>
            <person name="Simakov O."/>
            <person name="Putnam N."/>
            <person name="Stites J."/>
            <person name="Kuroki Y."/>
            <person name="Tanaka T."/>
            <person name="Michiue T."/>
            <person name="Watanabe M."/>
            <person name="Bogdanovic O."/>
            <person name="Lister R."/>
            <person name="Georgiou G."/>
            <person name="Paranjpe S.S."/>
            <person name="van Kruijsbergen I."/>
            <person name="Shu S."/>
            <person name="Carlson J."/>
            <person name="Kinoshita T."/>
            <person name="Ohta Y."/>
            <person name="Mawaribuchi S."/>
            <person name="Jenkins J."/>
            <person name="Grimwood J."/>
            <person name="Schmutz J."/>
            <person name="Mitros T."/>
            <person name="Mozaffari S.V."/>
            <person name="Suzuki Y."/>
            <person name="Haramoto Y."/>
            <person name="Yamamoto T.S."/>
            <person name="Takagi C."/>
            <person name="Heald R."/>
            <person name="Miller K."/>
            <person name="Haudenschild C."/>
            <person name="Kitzman J."/>
            <person name="Nakayama T."/>
            <person name="Izutsu Y."/>
            <person name="Robert J."/>
            <person name="Fortriede J."/>
            <person name="Burns K."/>
            <person name="Lotay V."/>
            <person name="Karimi K."/>
            <person name="Yasuoka Y."/>
            <person name="Dichmann D.S."/>
            <person name="Flajnik M.F."/>
            <person name="Houston D.W."/>
            <person name="Shendure J."/>
            <person name="DuPasquier L."/>
            <person name="Vize P.D."/>
            <person name="Zorn A.M."/>
            <person name="Ito M."/>
            <person name="Marcotte E.M."/>
            <person name="Wallingford J.B."/>
            <person name="Ito Y."/>
            <person name="Asashima M."/>
            <person name="Ueno N."/>
            <person name="Matsuda Y."/>
            <person name="Veenstra G.J."/>
            <person name="Fujiyama A."/>
            <person name="Harland R.M."/>
            <person name="Taira M."/>
            <person name="Rokhsar D.S."/>
        </authorList>
    </citation>
    <scope>NUCLEOTIDE SEQUENCE [LARGE SCALE GENOMIC DNA]</scope>
    <source>
        <strain evidence="2">J</strain>
    </source>
</reference>
<proteinExistence type="predicted"/>
<dbReference type="Proteomes" id="UP000694892">
    <property type="component" value="Chromosome 3S"/>
</dbReference>
<dbReference type="EMBL" id="CM004471">
    <property type="protein sequence ID" value="OCT87661.1"/>
    <property type="molecule type" value="Genomic_DNA"/>
</dbReference>
<evidence type="ECO:0008006" key="3">
    <source>
        <dbReference type="Google" id="ProtNLM"/>
    </source>
</evidence>
<protein>
    <recommendedName>
        <fullName evidence="3">Reverse transcriptase domain-containing protein</fullName>
    </recommendedName>
</protein>
<accession>A0A974HRX1</accession>
<gene>
    <name evidence="1" type="ORF">XELAEV_18021358mg</name>
</gene>
<organism evidence="1 2">
    <name type="scientific">Xenopus laevis</name>
    <name type="common">African clawed frog</name>
    <dbReference type="NCBI Taxonomy" id="8355"/>
    <lineage>
        <taxon>Eukaryota</taxon>
        <taxon>Metazoa</taxon>
        <taxon>Chordata</taxon>
        <taxon>Craniata</taxon>
        <taxon>Vertebrata</taxon>
        <taxon>Euteleostomi</taxon>
        <taxon>Amphibia</taxon>
        <taxon>Batrachia</taxon>
        <taxon>Anura</taxon>
        <taxon>Pipoidea</taxon>
        <taxon>Pipidae</taxon>
        <taxon>Xenopodinae</taxon>
        <taxon>Xenopus</taxon>
        <taxon>Xenopus</taxon>
    </lineage>
</organism>
<dbReference type="AlphaFoldDB" id="A0A974HRX1"/>
<evidence type="ECO:0000313" key="1">
    <source>
        <dbReference type="EMBL" id="OCT87661.1"/>
    </source>
</evidence>